<organism evidence="1 2">
    <name type="scientific">Acidithiobacillus thiooxidans</name>
    <name type="common">Thiobacillus thiooxidans</name>
    <dbReference type="NCBI Taxonomy" id="930"/>
    <lineage>
        <taxon>Bacteria</taxon>
        <taxon>Pseudomonadati</taxon>
        <taxon>Pseudomonadota</taxon>
        <taxon>Acidithiobacillia</taxon>
        <taxon>Acidithiobacillales</taxon>
        <taxon>Acidithiobacillaceae</taxon>
        <taxon>Acidithiobacillus</taxon>
    </lineage>
</organism>
<dbReference type="AlphaFoldDB" id="A0A1C2I9H3"/>
<sequence>MAQVDLVNITFSNIALDDGDFVVCDGVLEVFGRNILCSGAGDDEAVAHTCMVSEACERFAYLCVVEAGYAVYPGGTTGFAAHLDPERAAESAAHELIERSFLDLLATQPWRQPDRSDSEKWSYLVPRHNLWCSIVRVRCKGTAGWGCAVHAERAVSIARAKREAAMMATSYTTYGRRGNAIAPLFRAASCLGGHIRIIALPTQIVEGKIRHIRRAVWEEMCVQIK</sequence>
<proteinExistence type="predicted"/>
<reference evidence="1" key="1">
    <citation type="journal article" date="2016" name="Int. J. Mol. Sci.">
        <title>Comparative genomics of the extreme acidophile Acidithiobacillus thiooxidans reveals intraspecific divergence and niche adaptation.</title>
        <authorList>
            <person name="Zhang X."/>
            <person name="Feng X."/>
            <person name="Tao J."/>
            <person name="Ma L."/>
            <person name="Xiao Y."/>
            <person name="Liang Y."/>
            <person name="Liu X."/>
            <person name="Yin H."/>
        </authorList>
    </citation>
    <scope>NUCLEOTIDE SEQUENCE [LARGE SCALE GENOMIC DNA]</scope>
    <source>
        <strain evidence="1">DXS-W</strain>
    </source>
</reference>
<name>A0A1C2I9H3_ACITH</name>
<keyword evidence="2" id="KW-1185">Reference proteome</keyword>
<dbReference type="Proteomes" id="UP000095008">
    <property type="component" value="Unassembled WGS sequence"/>
</dbReference>
<evidence type="ECO:0000313" key="1">
    <source>
        <dbReference type="EMBL" id="OCX72607.1"/>
    </source>
</evidence>
<evidence type="ECO:0000313" key="2">
    <source>
        <dbReference type="Proteomes" id="UP000095008"/>
    </source>
</evidence>
<dbReference type="RefSeq" id="WP_065974060.1">
    <property type="nucleotide sequence ID" value="NZ_LWRY01000106.1"/>
</dbReference>
<accession>A0A1C2I9H3</accession>
<gene>
    <name evidence="1" type="ORF">A6M23_09525</name>
</gene>
<protein>
    <submittedName>
        <fullName evidence="1">Uncharacterized protein</fullName>
    </submittedName>
</protein>
<comment type="caution">
    <text evidence="1">The sequence shown here is derived from an EMBL/GenBank/DDBJ whole genome shotgun (WGS) entry which is preliminary data.</text>
</comment>
<dbReference type="EMBL" id="LWRY01000106">
    <property type="protein sequence ID" value="OCX72607.1"/>
    <property type="molecule type" value="Genomic_DNA"/>
</dbReference>